<evidence type="ECO:0000313" key="3">
    <source>
        <dbReference type="Proteomes" id="UP000299102"/>
    </source>
</evidence>
<organism evidence="2 3">
    <name type="scientific">Eumeta variegata</name>
    <name type="common">Bagworm moth</name>
    <name type="synonym">Eumeta japonica</name>
    <dbReference type="NCBI Taxonomy" id="151549"/>
    <lineage>
        <taxon>Eukaryota</taxon>
        <taxon>Metazoa</taxon>
        <taxon>Ecdysozoa</taxon>
        <taxon>Arthropoda</taxon>
        <taxon>Hexapoda</taxon>
        <taxon>Insecta</taxon>
        <taxon>Pterygota</taxon>
        <taxon>Neoptera</taxon>
        <taxon>Endopterygota</taxon>
        <taxon>Lepidoptera</taxon>
        <taxon>Glossata</taxon>
        <taxon>Ditrysia</taxon>
        <taxon>Tineoidea</taxon>
        <taxon>Psychidae</taxon>
        <taxon>Oiketicinae</taxon>
        <taxon>Eumeta</taxon>
    </lineage>
</organism>
<proteinExistence type="predicted"/>
<reference evidence="2 3" key="1">
    <citation type="journal article" date="2019" name="Commun. Biol.">
        <title>The bagworm genome reveals a unique fibroin gene that provides high tensile strength.</title>
        <authorList>
            <person name="Kono N."/>
            <person name="Nakamura H."/>
            <person name="Ohtoshi R."/>
            <person name="Tomita M."/>
            <person name="Numata K."/>
            <person name="Arakawa K."/>
        </authorList>
    </citation>
    <scope>NUCLEOTIDE SEQUENCE [LARGE SCALE GENOMIC DNA]</scope>
</reference>
<protein>
    <submittedName>
        <fullName evidence="2">Uncharacterized protein</fullName>
    </submittedName>
</protein>
<name>A0A4C1VYS7_EUMVA</name>
<comment type="caution">
    <text evidence="2">The sequence shown here is derived from an EMBL/GenBank/DDBJ whole genome shotgun (WGS) entry which is preliminary data.</text>
</comment>
<evidence type="ECO:0000256" key="1">
    <source>
        <dbReference type="SAM" id="MobiDB-lite"/>
    </source>
</evidence>
<keyword evidence="3" id="KW-1185">Reference proteome</keyword>
<gene>
    <name evidence="2" type="ORF">EVAR_39434_1</name>
</gene>
<dbReference type="AlphaFoldDB" id="A0A4C1VYS7"/>
<dbReference type="Proteomes" id="UP000299102">
    <property type="component" value="Unassembled WGS sequence"/>
</dbReference>
<accession>A0A4C1VYS7</accession>
<sequence>MPILSAEVKSSPRPPTRHPHAGPVCVTDQELFETDGLILFRDTEQTVNPTLSRHSTLSPLSHPLHPSPYFPRHQPLLNPSSLYPPIRYPIPTQRGRVLRYERPPEGVMPPTRPDSGDVRGGGHSICSIQYQSQISNDAHRPVRVGLIVGARALSLAFVEIVSPRWIHQGPVARDRDASAHSSRNPNLHD</sequence>
<feature type="region of interest" description="Disordered" evidence="1">
    <location>
        <begin position="1"/>
        <end position="23"/>
    </location>
</feature>
<dbReference type="EMBL" id="BGZK01000453">
    <property type="protein sequence ID" value="GBP44426.1"/>
    <property type="molecule type" value="Genomic_DNA"/>
</dbReference>
<evidence type="ECO:0000313" key="2">
    <source>
        <dbReference type="EMBL" id="GBP44426.1"/>
    </source>
</evidence>